<dbReference type="Proteomes" id="UP000747110">
    <property type="component" value="Unassembled WGS sequence"/>
</dbReference>
<evidence type="ECO:0000313" key="3">
    <source>
        <dbReference type="EMBL" id="GIL80727.1"/>
    </source>
</evidence>
<dbReference type="AlphaFoldDB" id="A0A8J4CIB1"/>
<dbReference type="Proteomes" id="UP000722791">
    <property type="component" value="Unassembled WGS sequence"/>
</dbReference>
<evidence type="ECO:0000256" key="1">
    <source>
        <dbReference type="SAM" id="MobiDB-lite"/>
    </source>
</evidence>
<evidence type="ECO:0000313" key="4">
    <source>
        <dbReference type="EMBL" id="GIM04621.1"/>
    </source>
</evidence>
<reference evidence="3" key="1">
    <citation type="journal article" date="2021" name="Proc. Natl. Acad. Sci. U.S.A.">
        <title>Three genomes in the algal genus Volvox reveal the fate of a haploid sex-determining region after a transition to homothallism.</title>
        <authorList>
            <person name="Yamamoto K."/>
            <person name="Hamaji T."/>
            <person name="Kawai-Toyooka H."/>
            <person name="Matsuzaki R."/>
            <person name="Takahashi F."/>
            <person name="Nishimura Y."/>
            <person name="Kawachi M."/>
            <person name="Noguchi H."/>
            <person name="Minakuchi Y."/>
            <person name="Umen J.G."/>
            <person name="Toyoda A."/>
            <person name="Nozaki H."/>
        </authorList>
    </citation>
    <scope>NUCLEOTIDE SEQUENCE</scope>
    <source>
        <strain evidence="4">NIES-3785</strain>
        <strain evidence="3">NIES-3786</strain>
    </source>
</reference>
<feature type="region of interest" description="Disordered" evidence="1">
    <location>
        <begin position="32"/>
        <end position="58"/>
    </location>
</feature>
<keyword evidence="2" id="KW-0732">Signal</keyword>
<proteinExistence type="predicted"/>
<feature type="chain" id="PRO_5036271532" evidence="2">
    <location>
        <begin position="25"/>
        <end position="652"/>
    </location>
</feature>
<gene>
    <name evidence="3" type="ORF">Vretifemale_10043</name>
    <name evidence="4" type="ORF">Vretimale_9168</name>
</gene>
<evidence type="ECO:0000313" key="5">
    <source>
        <dbReference type="Proteomes" id="UP000747110"/>
    </source>
</evidence>
<feature type="region of interest" description="Disordered" evidence="1">
    <location>
        <begin position="391"/>
        <end position="414"/>
    </location>
</feature>
<dbReference type="OrthoDB" id="529565at2759"/>
<evidence type="ECO:0000256" key="2">
    <source>
        <dbReference type="SAM" id="SignalP"/>
    </source>
</evidence>
<sequence length="652" mass="72512">MLARVLALAALLGWFAHLPLLTTARDGSWWQSTGATERDNNNKSGGYSDDDGTVSHDDAIDNADAKQRGSGDGGSMLYGGPNTSAILSTSNSSSDLSIKIKNYYNSKKGPLFGGYDPYIWDDDWSNLNPKCPWANLTFLPRPCFTLHWICVDQETLVTHDWRYSYANPRREPLPDMPWVENWNFPAAVGANTDALRGRGPRYRLHMRPASAHEPTAALRNPVFTNCTLPLIIVADFPYNMGEFFAKVLTALDQLSSTAFDDKVTLALTTPMGLDLAPFHSLLMMSYSRYAPTTAVEMGSRGCGDKQLTYNGRICEPTADEDGRGYRSSSRSGCRVNEAVPWSVEATQPHCFQRVVMCKWDLQIGGGSPLAAVARRVVSAFIAKGMLPASPIQYPGSSSSRETNEDGVDPDPRGSSMLRVLIESRQGPVRNIKNLEELLAACKEVDQIGFSAGSFDRLSCAATSFSERDGFVDRDRFLTNIAAVRSAHVLVVLHGAGATNSWFMRQNSSALVELRPCQFGTRFAPWPDKYMPKQHEKNDDVIRFFGLNIEDQTQCLQGDIETALRNHTYHRDSVGWDASYFARDQHLVLKPGPFLEFIRHVGELLFDVQQYRDVRDADRLHGYVLPEGLMYGPLSITNLTAYRTESNPDVIPF</sequence>
<feature type="signal peptide" evidence="2">
    <location>
        <begin position="1"/>
        <end position="24"/>
    </location>
</feature>
<dbReference type="PANTHER" id="PTHR20961">
    <property type="entry name" value="GLYCOSYLTRANSFERASE"/>
    <property type="match status" value="1"/>
</dbReference>
<organism evidence="3 5">
    <name type="scientific">Volvox reticuliferus</name>
    <dbReference type="NCBI Taxonomy" id="1737510"/>
    <lineage>
        <taxon>Eukaryota</taxon>
        <taxon>Viridiplantae</taxon>
        <taxon>Chlorophyta</taxon>
        <taxon>core chlorophytes</taxon>
        <taxon>Chlorophyceae</taxon>
        <taxon>CS clade</taxon>
        <taxon>Chlamydomonadales</taxon>
        <taxon>Volvocaceae</taxon>
        <taxon>Volvox</taxon>
    </lineage>
</organism>
<keyword evidence="5" id="KW-1185">Reference proteome</keyword>
<dbReference type="EMBL" id="BNCP01000019">
    <property type="protein sequence ID" value="GIL80727.1"/>
    <property type="molecule type" value="Genomic_DNA"/>
</dbReference>
<name>A0A8J4CIB1_9CHLO</name>
<comment type="caution">
    <text evidence="3">The sequence shown here is derived from an EMBL/GenBank/DDBJ whole genome shotgun (WGS) entry which is preliminary data.</text>
</comment>
<dbReference type="GO" id="GO:0016757">
    <property type="term" value="F:glycosyltransferase activity"/>
    <property type="evidence" value="ECO:0007669"/>
    <property type="project" value="InterPro"/>
</dbReference>
<dbReference type="EMBL" id="BNCQ01000016">
    <property type="protein sequence ID" value="GIM04621.1"/>
    <property type="molecule type" value="Genomic_DNA"/>
</dbReference>
<protein>
    <submittedName>
        <fullName evidence="3">Uncharacterized protein</fullName>
    </submittedName>
</protein>
<accession>A0A8J4CIB1</accession>
<dbReference type="PANTHER" id="PTHR20961:SF124">
    <property type="entry name" value="GLYCOSYLTRANSFERASE"/>
    <property type="match status" value="1"/>
</dbReference>
<dbReference type="InterPro" id="IPR007657">
    <property type="entry name" value="Glycosyltransferase_61"/>
</dbReference>